<dbReference type="Proteomes" id="UP000799424">
    <property type="component" value="Unassembled WGS sequence"/>
</dbReference>
<evidence type="ECO:0000256" key="1">
    <source>
        <dbReference type="SAM" id="MobiDB-lite"/>
    </source>
</evidence>
<gene>
    <name evidence="2" type="ORF">CC86DRAFT_408157</name>
</gene>
<name>A0A6A6ZWC2_9PLEO</name>
<dbReference type="EMBL" id="MU006229">
    <property type="protein sequence ID" value="KAF2825018.1"/>
    <property type="molecule type" value="Genomic_DNA"/>
</dbReference>
<reference evidence="2" key="1">
    <citation type="journal article" date="2020" name="Stud. Mycol.">
        <title>101 Dothideomycetes genomes: a test case for predicting lifestyles and emergence of pathogens.</title>
        <authorList>
            <person name="Haridas S."/>
            <person name="Albert R."/>
            <person name="Binder M."/>
            <person name="Bloem J."/>
            <person name="Labutti K."/>
            <person name="Salamov A."/>
            <person name="Andreopoulos B."/>
            <person name="Baker S."/>
            <person name="Barry K."/>
            <person name="Bills G."/>
            <person name="Bluhm B."/>
            <person name="Cannon C."/>
            <person name="Castanera R."/>
            <person name="Culley D."/>
            <person name="Daum C."/>
            <person name="Ezra D."/>
            <person name="Gonzalez J."/>
            <person name="Henrissat B."/>
            <person name="Kuo A."/>
            <person name="Liang C."/>
            <person name="Lipzen A."/>
            <person name="Lutzoni F."/>
            <person name="Magnuson J."/>
            <person name="Mondo S."/>
            <person name="Nolan M."/>
            <person name="Ohm R."/>
            <person name="Pangilinan J."/>
            <person name="Park H.-J."/>
            <person name="Ramirez L."/>
            <person name="Alfaro M."/>
            <person name="Sun H."/>
            <person name="Tritt A."/>
            <person name="Yoshinaga Y."/>
            <person name="Zwiers L.-H."/>
            <person name="Turgeon B."/>
            <person name="Goodwin S."/>
            <person name="Spatafora J."/>
            <person name="Crous P."/>
            <person name="Grigoriev I."/>
        </authorList>
    </citation>
    <scope>NUCLEOTIDE SEQUENCE</scope>
    <source>
        <strain evidence="2">CBS 113818</strain>
    </source>
</reference>
<dbReference type="OrthoDB" id="60033at2759"/>
<accession>A0A6A6ZWC2</accession>
<protein>
    <submittedName>
        <fullName evidence="2">Uncharacterized protein</fullName>
    </submittedName>
</protein>
<organism evidence="2 3">
    <name type="scientific">Ophiobolus disseminans</name>
    <dbReference type="NCBI Taxonomy" id="1469910"/>
    <lineage>
        <taxon>Eukaryota</taxon>
        <taxon>Fungi</taxon>
        <taxon>Dikarya</taxon>
        <taxon>Ascomycota</taxon>
        <taxon>Pezizomycotina</taxon>
        <taxon>Dothideomycetes</taxon>
        <taxon>Pleosporomycetidae</taxon>
        <taxon>Pleosporales</taxon>
        <taxon>Pleosporineae</taxon>
        <taxon>Phaeosphaeriaceae</taxon>
        <taxon>Ophiobolus</taxon>
    </lineage>
</organism>
<feature type="region of interest" description="Disordered" evidence="1">
    <location>
        <begin position="19"/>
        <end position="40"/>
    </location>
</feature>
<evidence type="ECO:0000313" key="2">
    <source>
        <dbReference type="EMBL" id="KAF2825018.1"/>
    </source>
</evidence>
<proteinExistence type="predicted"/>
<evidence type="ECO:0000313" key="3">
    <source>
        <dbReference type="Proteomes" id="UP000799424"/>
    </source>
</evidence>
<dbReference type="AlphaFoldDB" id="A0A6A6ZWC2"/>
<sequence>MPIEVVMSKSGRCRDTLLLPISRSGHPPSQDPSANTSHDIEDAGALDEGERIAVASTIRSDFIGHLGSKRPPPPNVERMMDFEKKNQTDSPKINCADLRMDLRALRGWNVLITKISERLEDQNSELHSQAEGFQILRDRHEHSINAVLNFLETFWDKEKLDLITATGSRWSGFEIK</sequence>
<keyword evidence="3" id="KW-1185">Reference proteome</keyword>